<evidence type="ECO:0000313" key="2">
    <source>
        <dbReference type="EMBL" id="KAF2607849.1"/>
    </source>
</evidence>
<accession>A0A8S9LPG4</accession>
<protein>
    <submittedName>
        <fullName evidence="2">Uncharacterized protein</fullName>
    </submittedName>
</protein>
<evidence type="ECO:0000313" key="3">
    <source>
        <dbReference type="Proteomes" id="UP000712281"/>
    </source>
</evidence>
<feature type="compositionally biased region" description="Basic residues" evidence="1">
    <location>
        <begin position="53"/>
        <end position="64"/>
    </location>
</feature>
<gene>
    <name evidence="2" type="ORF">F2Q68_00046036</name>
</gene>
<sequence length="87" mass="9832">MGKSEQHPKKKGRSQSQKPTAFTKEEGDDARVDSQPNDAKGATDAGKDSQTTGKRKPEKNRRYKRELNSLSERYRGEKREIAGSRKP</sequence>
<feature type="compositionally biased region" description="Basic and acidic residues" evidence="1">
    <location>
        <begin position="72"/>
        <end position="87"/>
    </location>
</feature>
<name>A0A8S9LPG4_BRACR</name>
<proteinExistence type="predicted"/>
<comment type="caution">
    <text evidence="2">The sequence shown here is derived from an EMBL/GenBank/DDBJ whole genome shotgun (WGS) entry which is preliminary data.</text>
</comment>
<evidence type="ECO:0000256" key="1">
    <source>
        <dbReference type="SAM" id="MobiDB-lite"/>
    </source>
</evidence>
<feature type="region of interest" description="Disordered" evidence="1">
    <location>
        <begin position="1"/>
        <end position="87"/>
    </location>
</feature>
<dbReference type="Proteomes" id="UP000712281">
    <property type="component" value="Unassembled WGS sequence"/>
</dbReference>
<dbReference type="EMBL" id="QGKW02000276">
    <property type="protein sequence ID" value="KAF2607849.1"/>
    <property type="molecule type" value="Genomic_DNA"/>
</dbReference>
<feature type="compositionally biased region" description="Basic and acidic residues" evidence="1">
    <location>
        <begin position="23"/>
        <end position="32"/>
    </location>
</feature>
<dbReference type="AlphaFoldDB" id="A0A8S9LPG4"/>
<reference evidence="2" key="1">
    <citation type="submission" date="2019-12" db="EMBL/GenBank/DDBJ databases">
        <title>Genome sequencing and annotation of Brassica cretica.</title>
        <authorList>
            <person name="Studholme D.J."/>
            <person name="Sarris P.F."/>
        </authorList>
    </citation>
    <scope>NUCLEOTIDE SEQUENCE</scope>
    <source>
        <strain evidence="2">PFS-001/15</strain>
        <tissue evidence="2">Leaf</tissue>
    </source>
</reference>
<organism evidence="2 3">
    <name type="scientific">Brassica cretica</name>
    <name type="common">Mustard</name>
    <dbReference type="NCBI Taxonomy" id="69181"/>
    <lineage>
        <taxon>Eukaryota</taxon>
        <taxon>Viridiplantae</taxon>
        <taxon>Streptophyta</taxon>
        <taxon>Embryophyta</taxon>
        <taxon>Tracheophyta</taxon>
        <taxon>Spermatophyta</taxon>
        <taxon>Magnoliopsida</taxon>
        <taxon>eudicotyledons</taxon>
        <taxon>Gunneridae</taxon>
        <taxon>Pentapetalae</taxon>
        <taxon>rosids</taxon>
        <taxon>malvids</taxon>
        <taxon>Brassicales</taxon>
        <taxon>Brassicaceae</taxon>
        <taxon>Brassiceae</taxon>
        <taxon>Brassica</taxon>
    </lineage>
</organism>